<evidence type="ECO:0000313" key="4">
    <source>
        <dbReference type="Proteomes" id="UP000823786"/>
    </source>
</evidence>
<accession>A0ABS4EUJ1</accession>
<dbReference type="Proteomes" id="UP000823786">
    <property type="component" value="Unassembled WGS sequence"/>
</dbReference>
<dbReference type="EMBL" id="JAGGJV010000011">
    <property type="protein sequence ID" value="MBP1861614.1"/>
    <property type="molecule type" value="Genomic_DNA"/>
</dbReference>
<evidence type="ECO:0000313" key="3">
    <source>
        <dbReference type="EMBL" id="MBP1861614.1"/>
    </source>
</evidence>
<dbReference type="InterPro" id="IPR003462">
    <property type="entry name" value="ODC_Mu_crystall"/>
</dbReference>
<keyword evidence="4" id="KW-1185">Reference proteome</keyword>
<evidence type="ECO:0000256" key="2">
    <source>
        <dbReference type="ARBA" id="ARBA00023027"/>
    </source>
</evidence>
<dbReference type="InterPro" id="IPR036291">
    <property type="entry name" value="NAD(P)-bd_dom_sf"/>
</dbReference>
<dbReference type="Pfam" id="PF02423">
    <property type="entry name" value="OCD_Mu_crystall"/>
    <property type="match status" value="1"/>
</dbReference>
<dbReference type="SUPFAM" id="SSF51735">
    <property type="entry name" value="NAD(P)-binding Rossmann-fold domains"/>
    <property type="match status" value="1"/>
</dbReference>
<dbReference type="PANTHER" id="PTHR13812">
    <property type="entry name" value="KETIMINE REDUCTASE MU-CRYSTALLIN"/>
    <property type="match status" value="1"/>
</dbReference>
<dbReference type="Gene3D" id="3.30.1780.10">
    <property type="entry name" value="ornithine cyclodeaminase, domain 1"/>
    <property type="match status" value="1"/>
</dbReference>
<dbReference type="InterPro" id="IPR023401">
    <property type="entry name" value="ODC_N"/>
</dbReference>
<sequence length="357" mass="39249">MTVALEERPEGGLRFFSLKDMERRGVMLEAGALHAVAREAWADIREGRAYGLKSVLLPFESELWARPELDHYRKRFEGERLGWKLSTLSSVGPDYAAVKIVGANALNRHLGRPRSMSTIALFDKVTLAPICLLDGTEISAARTATYATTIVDRFLSGRNGLSVFIFGAGPIAERVILGLGIFAHEAFSKVFIRSRSADSAVHLAAKLAARVAYPLVAVDDNDELRGCDLVITASNAKRPVFDDAEANPHAVTLHLGGDETPPQYIQRVLKTGRLLCDDITMVSRRNSQSLALYFSKGQSTLETLGPLLGVTNFSDLGDELQKREDEPLHITCVGLPMLDLYVAKYVYETFLKTEPNA</sequence>
<organism evidence="3 4">
    <name type="scientific">Rhizobium herbae</name>
    <dbReference type="NCBI Taxonomy" id="508661"/>
    <lineage>
        <taxon>Bacteria</taxon>
        <taxon>Pseudomonadati</taxon>
        <taxon>Pseudomonadota</taxon>
        <taxon>Alphaproteobacteria</taxon>
        <taxon>Hyphomicrobiales</taxon>
        <taxon>Rhizobiaceae</taxon>
        <taxon>Rhizobium/Agrobacterium group</taxon>
        <taxon>Rhizobium</taxon>
    </lineage>
</organism>
<comment type="similarity">
    <text evidence="1">Belongs to the ornithine cyclodeaminase/mu-crystallin family.</text>
</comment>
<proteinExistence type="inferred from homology"/>
<reference evidence="3 4" key="1">
    <citation type="submission" date="2021-03" db="EMBL/GenBank/DDBJ databases">
        <title>Genomic Encyclopedia of Type Strains, Phase IV (KMG-IV): sequencing the most valuable type-strain genomes for metagenomic binning, comparative biology and taxonomic classification.</title>
        <authorList>
            <person name="Goeker M."/>
        </authorList>
    </citation>
    <scope>NUCLEOTIDE SEQUENCE [LARGE SCALE GENOMIC DNA]</scope>
    <source>
        <strain evidence="3 4">DSM 26427</strain>
    </source>
</reference>
<keyword evidence="3" id="KW-0560">Oxidoreductase</keyword>
<dbReference type="RefSeq" id="WP_209856140.1">
    <property type="nucleotide sequence ID" value="NZ_JAGGJV010000011.1"/>
</dbReference>
<evidence type="ECO:0000256" key="1">
    <source>
        <dbReference type="ARBA" id="ARBA00008903"/>
    </source>
</evidence>
<keyword evidence="2" id="KW-0520">NAD</keyword>
<gene>
    <name evidence="3" type="ORF">J2Z75_005143</name>
</gene>
<dbReference type="PANTHER" id="PTHR13812:SF19">
    <property type="entry name" value="KETIMINE REDUCTASE MU-CRYSTALLIN"/>
    <property type="match status" value="1"/>
</dbReference>
<dbReference type="EC" id="1.4.1.1" evidence="3"/>
<dbReference type="GO" id="GO:0000286">
    <property type="term" value="F:alanine dehydrogenase activity"/>
    <property type="evidence" value="ECO:0007669"/>
    <property type="project" value="UniProtKB-EC"/>
</dbReference>
<protein>
    <submittedName>
        <fullName evidence="3">Alanine dehydrogenase</fullName>
        <ecNumber evidence="3">1.4.1.1</ecNumber>
    </submittedName>
</protein>
<name>A0ABS4EUJ1_9HYPH</name>
<dbReference type="Gene3D" id="3.40.50.720">
    <property type="entry name" value="NAD(P)-binding Rossmann-like Domain"/>
    <property type="match status" value="1"/>
</dbReference>
<comment type="caution">
    <text evidence="3">The sequence shown here is derived from an EMBL/GenBank/DDBJ whole genome shotgun (WGS) entry which is preliminary data.</text>
</comment>